<dbReference type="EMBL" id="VSRR010020889">
    <property type="protein sequence ID" value="MPC63498.1"/>
    <property type="molecule type" value="Genomic_DNA"/>
</dbReference>
<sequence length="59" mass="6183">MLWSGLKLATCHQASQAAPKMHLAGAMGPNMPSTTQNIACASNGCKLNTYPLQLGLQVL</sequence>
<dbReference type="AlphaFoldDB" id="A0A5B7H310"/>
<accession>A0A5B7H310</accession>
<keyword evidence="2" id="KW-1185">Reference proteome</keyword>
<dbReference type="Proteomes" id="UP000324222">
    <property type="component" value="Unassembled WGS sequence"/>
</dbReference>
<evidence type="ECO:0000313" key="2">
    <source>
        <dbReference type="Proteomes" id="UP000324222"/>
    </source>
</evidence>
<gene>
    <name evidence="1" type="ORF">E2C01_057595</name>
</gene>
<name>A0A5B7H310_PORTR</name>
<evidence type="ECO:0000313" key="1">
    <source>
        <dbReference type="EMBL" id="MPC63498.1"/>
    </source>
</evidence>
<reference evidence="1 2" key="1">
    <citation type="submission" date="2019-05" db="EMBL/GenBank/DDBJ databases">
        <title>Another draft genome of Portunus trituberculatus and its Hox gene families provides insights of decapod evolution.</title>
        <authorList>
            <person name="Jeong J.-H."/>
            <person name="Song I."/>
            <person name="Kim S."/>
            <person name="Choi T."/>
            <person name="Kim D."/>
            <person name="Ryu S."/>
            <person name="Kim W."/>
        </authorList>
    </citation>
    <scope>NUCLEOTIDE SEQUENCE [LARGE SCALE GENOMIC DNA]</scope>
    <source>
        <tissue evidence="1">Muscle</tissue>
    </source>
</reference>
<organism evidence="1 2">
    <name type="scientific">Portunus trituberculatus</name>
    <name type="common">Swimming crab</name>
    <name type="synonym">Neptunus trituberculatus</name>
    <dbReference type="NCBI Taxonomy" id="210409"/>
    <lineage>
        <taxon>Eukaryota</taxon>
        <taxon>Metazoa</taxon>
        <taxon>Ecdysozoa</taxon>
        <taxon>Arthropoda</taxon>
        <taxon>Crustacea</taxon>
        <taxon>Multicrustacea</taxon>
        <taxon>Malacostraca</taxon>
        <taxon>Eumalacostraca</taxon>
        <taxon>Eucarida</taxon>
        <taxon>Decapoda</taxon>
        <taxon>Pleocyemata</taxon>
        <taxon>Brachyura</taxon>
        <taxon>Eubrachyura</taxon>
        <taxon>Portunoidea</taxon>
        <taxon>Portunidae</taxon>
        <taxon>Portuninae</taxon>
        <taxon>Portunus</taxon>
    </lineage>
</organism>
<proteinExistence type="predicted"/>
<comment type="caution">
    <text evidence="1">The sequence shown here is derived from an EMBL/GenBank/DDBJ whole genome shotgun (WGS) entry which is preliminary data.</text>
</comment>
<protein>
    <submittedName>
        <fullName evidence="1">Uncharacterized protein</fullName>
    </submittedName>
</protein>